<gene>
    <name evidence="1" type="ORF">H0A68_18730</name>
</gene>
<dbReference type="Proteomes" id="UP000580517">
    <property type="component" value="Unassembled WGS sequence"/>
</dbReference>
<dbReference type="AlphaFoldDB" id="A0A853FLY8"/>
<dbReference type="RefSeq" id="WP_167668992.1">
    <property type="nucleotide sequence ID" value="NZ_JACCEW010000008.1"/>
</dbReference>
<name>A0A853FLY8_9BURK</name>
<evidence type="ECO:0000313" key="2">
    <source>
        <dbReference type="Proteomes" id="UP000580517"/>
    </source>
</evidence>
<protein>
    <submittedName>
        <fullName evidence="1">Uncharacterized protein</fullName>
    </submittedName>
</protein>
<organism evidence="1 2">
    <name type="scientific">Allopusillimonas soli</name>
    <dbReference type="NCBI Taxonomy" id="659016"/>
    <lineage>
        <taxon>Bacteria</taxon>
        <taxon>Pseudomonadati</taxon>
        <taxon>Pseudomonadota</taxon>
        <taxon>Betaproteobacteria</taxon>
        <taxon>Burkholderiales</taxon>
        <taxon>Alcaligenaceae</taxon>
        <taxon>Allopusillimonas</taxon>
    </lineage>
</organism>
<comment type="caution">
    <text evidence="1">The sequence shown here is derived from an EMBL/GenBank/DDBJ whole genome shotgun (WGS) entry which is preliminary data.</text>
</comment>
<evidence type="ECO:0000313" key="1">
    <source>
        <dbReference type="EMBL" id="NYT38916.1"/>
    </source>
</evidence>
<sequence>MTTNNAVPDDLDDDGYDDEPVCPRCHGDGRDPWCDYLLPCPECLGDSL</sequence>
<reference evidence="1 2" key="1">
    <citation type="submission" date="2020-07" db="EMBL/GenBank/DDBJ databases">
        <title>Taxonomic revisions and descriptions of new bacterial species based on genomic comparisons in the high-G+C-content subgroup of the family Alcaligenaceae.</title>
        <authorList>
            <person name="Szabo A."/>
            <person name="Felfoldi T."/>
        </authorList>
    </citation>
    <scope>NUCLEOTIDE SEQUENCE [LARGE SCALE GENOMIC DNA]</scope>
    <source>
        <strain evidence="1 2">DSM 25264</strain>
    </source>
</reference>
<keyword evidence="2" id="KW-1185">Reference proteome</keyword>
<proteinExistence type="predicted"/>
<dbReference type="EMBL" id="JACCEW010000008">
    <property type="protein sequence ID" value="NYT38916.1"/>
    <property type="molecule type" value="Genomic_DNA"/>
</dbReference>
<accession>A0A853FLY8</accession>